<evidence type="ECO:0008006" key="10">
    <source>
        <dbReference type="Google" id="ProtNLM"/>
    </source>
</evidence>
<dbReference type="SUPFAM" id="SSF53901">
    <property type="entry name" value="Thiolase-like"/>
    <property type="match status" value="2"/>
</dbReference>
<dbReference type="PROSITE" id="PS00098">
    <property type="entry name" value="THIOLASE_1"/>
    <property type="match status" value="1"/>
</dbReference>
<dbReference type="Pfam" id="PF00108">
    <property type="entry name" value="Thiolase_N"/>
    <property type="match status" value="1"/>
</dbReference>
<dbReference type="Gene3D" id="3.40.47.10">
    <property type="match status" value="2"/>
</dbReference>
<comment type="caution">
    <text evidence="8">The sequence shown here is derived from an EMBL/GenBank/DDBJ whole genome shotgun (WGS) entry which is preliminary data.</text>
</comment>
<dbReference type="PROSITE" id="PS00737">
    <property type="entry name" value="THIOLASE_2"/>
    <property type="match status" value="1"/>
</dbReference>
<evidence type="ECO:0000256" key="2">
    <source>
        <dbReference type="ARBA" id="ARBA00022679"/>
    </source>
</evidence>
<feature type="active site" description="Proton acceptor" evidence="4">
    <location>
        <position position="388"/>
    </location>
</feature>
<accession>A0A816T114</accession>
<dbReference type="InterPro" id="IPR020615">
    <property type="entry name" value="Thiolase_acyl_enz_int_AS"/>
</dbReference>
<evidence type="ECO:0000256" key="1">
    <source>
        <dbReference type="ARBA" id="ARBA00010982"/>
    </source>
</evidence>
<feature type="domain" description="Thiolase N-terminal" evidence="6">
    <location>
        <begin position="13"/>
        <end position="272"/>
    </location>
</feature>
<dbReference type="CDD" id="cd00751">
    <property type="entry name" value="thiolase"/>
    <property type="match status" value="1"/>
</dbReference>
<name>A0A816T114_9BILA</name>
<dbReference type="InterPro" id="IPR020617">
    <property type="entry name" value="Thiolase_C"/>
</dbReference>
<dbReference type="InterPro" id="IPR002155">
    <property type="entry name" value="Thiolase"/>
</dbReference>
<gene>
    <name evidence="8" type="ORF">WKI299_LOCUS17872</name>
</gene>
<comment type="similarity">
    <text evidence="1 5">Belongs to the thiolase-like superfamily. Thiolase family.</text>
</comment>
<sequence>MMTSNMNSNLGDVVILSAVRTPIGSFNGCLSALKAHQLGAAAIKGALTKLSGTITADDVNEVFMGQVLTANEGQNPARQAARGGGLTYHTPATTVNMVCGSGLKAVILGAQAILTGDADIVVAGGQESMSQAPHCISMRNGKKMGDTTLVDSMLHDGLTDAFNHIHMGITAENVAEACSVTRQEQDEFALQSQLKCANAMALGHFDAEIEPITLLTPRGEIQIKNDEYPRQGITIDSISRLKTVFKDAGTVTAGNASGINDGAAALILCSNSIAKKKQQIPLAKIVSWAQTGIDPLVMGLAPIKAIREALRKANWLIDTVDLFEVNEAFAAQAVAVIRDLRINPEKININGGSIALGHPLGCSGARVLVTLVHALKRTGLKRGCAALCIGGGMGIAICIEAY</sequence>
<dbReference type="InterPro" id="IPR020616">
    <property type="entry name" value="Thiolase_N"/>
</dbReference>
<dbReference type="EMBL" id="CAJNRF010007248">
    <property type="protein sequence ID" value="CAF2089581.1"/>
    <property type="molecule type" value="Genomic_DNA"/>
</dbReference>
<organism evidence="8 9">
    <name type="scientific">Rotaria magnacalcarata</name>
    <dbReference type="NCBI Taxonomy" id="392030"/>
    <lineage>
        <taxon>Eukaryota</taxon>
        <taxon>Metazoa</taxon>
        <taxon>Spiralia</taxon>
        <taxon>Gnathifera</taxon>
        <taxon>Rotifera</taxon>
        <taxon>Eurotatoria</taxon>
        <taxon>Bdelloidea</taxon>
        <taxon>Philodinida</taxon>
        <taxon>Philodinidae</taxon>
        <taxon>Rotaria</taxon>
    </lineage>
</organism>
<dbReference type="Proteomes" id="UP000663856">
    <property type="component" value="Unassembled WGS sequence"/>
</dbReference>
<protein>
    <recommendedName>
        <fullName evidence="10">Acetyl-CoA acetyltransferase</fullName>
    </recommendedName>
</protein>
<dbReference type="Pfam" id="PF02803">
    <property type="entry name" value="Thiolase_C"/>
    <property type="match status" value="1"/>
</dbReference>
<dbReference type="FunFam" id="3.40.47.10:FF:000010">
    <property type="entry name" value="Acetyl-CoA acetyltransferase (Thiolase)"/>
    <property type="match status" value="1"/>
</dbReference>
<evidence type="ECO:0000259" key="7">
    <source>
        <dbReference type="Pfam" id="PF02803"/>
    </source>
</evidence>
<dbReference type="GO" id="GO:0016747">
    <property type="term" value="F:acyltransferase activity, transferring groups other than amino-acyl groups"/>
    <property type="evidence" value="ECO:0007669"/>
    <property type="project" value="InterPro"/>
</dbReference>
<evidence type="ECO:0000313" key="8">
    <source>
        <dbReference type="EMBL" id="CAF2089581.1"/>
    </source>
</evidence>
<dbReference type="PANTHER" id="PTHR18919">
    <property type="entry name" value="ACETYL-COA C-ACYLTRANSFERASE"/>
    <property type="match status" value="1"/>
</dbReference>
<keyword evidence="3 5" id="KW-0012">Acyltransferase</keyword>
<proteinExistence type="inferred from homology"/>
<dbReference type="AlphaFoldDB" id="A0A816T114"/>
<feature type="active site" description="Acyl-thioester intermediate" evidence="4">
    <location>
        <position position="99"/>
    </location>
</feature>
<dbReference type="NCBIfam" id="TIGR01930">
    <property type="entry name" value="AcCoA-C-Actrans"/>
    <property type="match status" value="1"/>
</dbReference>
<dbReference type="PANTHER" id="PTHR18919:SF107">
    <property type="entry name" value="ACETYL-COA ACETYLTRANSFERASE, CYTOSOLIC"/>
    <property type="match status" value="1"/>
</dbReference>
<evidence type="ECO:0000256" key="3">
    <source>
        <dbReference type="ARBA" id="ARBA00023315"/>
    </source>
</evidence>
<keyword evidence="2 5" id="KW-0808">Transferase</keyword>
<feature type="active site" description="Proton acceptor" evidence="4">
    <location>
        <position position="358"/>
    </location>
</feature>
<reference evidence="8" key="1">
    <citation type="submission" date="2021-02" db="EMBL/GenBank/DDBJ databases">
        <authorList>
            <person name="Nowell W R."/>
        </authorList>
    </citation>
    <scope>NUCLEOTIDE SEQUENCE</scope>
</reference>
<evidence type="ECO:0000313" key="9">
    <source>
        <dbReference type="Proteomes" id="UP000663856"/>
    </source>
</evidence>
<dbReference type="InterPro" id="IPR020613">
    <property type="entry name" value="Thiolase_CS"/>
</dbReference>
<evidence type="ECO:0000256" key="4">
    <source>
        <dbReference type="PIRSR" id="PIRSR000429-1"/>
    </source>
</evidence>
<evidence type="ECO:0000256" key="5">
    <source>
        <dbReference type="RuleBase" id="RU003557"/>
    </source>
</evidence>
<dbReference type="PIRSF" id="PIRSF000429">
    <property type="entry name" value="Ac-CoA_Ac_transf"/>
    <property type="match status" value="1"/>
</dbReference>
<feature type="domain" description="Thiolase C-terminal" evidence="7">
    <location>
        <begin position="281"/>
        <end position="400"/>
    </location>
</feature>
<dbReference type="InterPro" id="IPR016039">
    <property type="entry name" value="Thiolase-like"/>
</dbReference>
<evidence type="ECO:0000259" key="6">
    <source>
        <dbReference type="Pfam" id="PF00108"/>
    </source>
</evidence>